<dbReference type="InterPro" id="IPR050455">
    <property type="entry name" value="Tpx_Peroxidase_subfamily"/>
</dbReference>
<keyword evidence="4" id="KW-0676">Redox-active center</keyword>
<dbReference type="RefSeq" id="WP_338747946.1">
    <property type="nucleotide sequence ID" value="NZ_CP144913.1"/>
</dbReference>
<evidence type="ECO:0000313" key="6">
    <source>
        <dbReference type="EMBL" id="WXB75233.1"/>
    </source>
</evidence>
<keyword evidence="7" id="KW-1185">Reference proteome</keyword>
<dbReference type="CDD" id="cd03018">
    <property type="entry name" value="PRX_AhpE_like"/>
    <property type="match status" value="1"/>
</dbReference>
<dbReference type="EMBL" id="CP144913">
    <property type="protein sequence ID" value="WXB75233.1"/>
    <property type="molecule type" value="Genomic_DNA"/>
</dbReference>
<dbReference type="PROSITE" id="PS51352">
    <property type="entry name" value="THIOREDOXIN_2"/>
    <property type="match status" value="1"/>
</dbReference>
<evidence type="ECO:0000256" key="1">
    <source>
        <dbReference type="ARBA" id="ARBA00022559"/>
    </source>
</evidence>
<dbReference type="Proteomes" id="UP001382727">
    <property type="component" value="Chromosome"/>
</dbReference>
<dbReference type="InterPro" id="IPR036249">
    <property type="entry name" value="Thioredoxin-like_sf"/>
</dbReference>
<evidence type="ECO:0000256" key="4">
    <source>
        <dbReference type="ARBA" id="ARBA00023284"/>
    </source>
</evidence>
<evidence type="ECO:0000256" key="2">
    <source>
        <dbReference type="ARBA" id="ARBA00022862"/>
    </source>
</evidence>
<dbReference type="PANTHER" id="PTHR43110:SF1">
    <property type="entry name" value="THIOL PEROXIDASE"/>
    <property type="match status" value="1"/>
</dbReference>
<dbReference type="Gene3D" id="3.40.30.10">
    <property type="entry name" value="Glutaredoxin"/>
    <property type="match status" value="1"/>
</dbReference>
<sequence>MSQQIPDVGDTAPGFTLRDQNGADVTLGELTAGRAVLLVFYPFAFSGVCTSELREIRDDLGRFESAEVTTLAISCDPMFSLRAWADREGYFFPLLSDFWPHGAVASAYGVFDEGAGMAARGTFLVGRDGRVAWRLVNPAGERRDFGGYDRALQELLGGAAAVGNG</sequence>
<accession>A0ABZ2MDX9</accession>
<protein>
    <submittedName>
        <fullName evidence="6">Peroxiredoxin</fullName>
    </submittedName>
</protein>
<evidence type="ECO:0000256" key="3">
    <source>
        <dbReference type="ARBA" id="ARBA00023002"/>
    </source>
</evidence>
<dbReference type="Pfam" id="PF00578">
    <property type="entry name" value="AhpC-TSA"/>
    <property type="match status" value="1"/>
</dbReference>
<evidence type="ECO:0000313" key="7">
    <source>
        <dbReference type="Proteomes" id="UP001382727"/>
    </source>
</evidence>
<keyword evidence="3" id="KW-0560">Oxidoreductase</keyword>
<organism evidence="6 7">
    <name type="scientific">Janibacter alittae</name>
    <dbReference type="NCBI Taxonomy" id="3115209"/>
    <lineage>
        <taxon>Bacteria</taxon>
        <taxon>Bacillati</taxon>
        <taxon>Actinomycetota</taxon>
        <taxon>Actinomycetes</taxon>
        <taxon>Micrococcales</taxon>
        <taxon>Intrasporangiaceae</taxon>
        <taxon>Janibacter</taxon>
    </lineage>
</organism>
<keyword evidence="1" id="KW-0575">Peroxidase</keyword>
<dbReference type="SUPFAM" id="SSF52833">
    <property type="entry name" value="Thioredoxin-like"/>
    <property type="match status" value="1"/>
</dbReference>
<gene>
    <name evidence="6" type="ORF">V1351_09700</name>
</gene>
<dbReference type="InterPro" id="IPR024706">
    <property type="entry name" value="Peroxiredoxin_AhpC-typ"/>
</dbReference>
<dbReference type="PIRSF" id="PIRSF000239">
    <property type="entry name" value="AHPC"/>
    <property type="match status" value="1"/>
</dbReference>
<keyword evidence="2" id="KW-0049">Antioxidant</keyword>
<reference evidence="6 7" key="1">
    <citation type="submission" date="2024-02" db="EMBL/GenBank/DDBJ databases">
        <title>Janibacter sp. nov., isolated from gut of marine sandworm.</title>
        <authorList>
            <person name="Kim B."/>
            <person name="Jun M.O."/>
            <person name="Shin N.-R."/>
        </authorList>
    </citation>
    <scope>NUCLEOTIDE SEQUENCE [LARGE SCALE GENOMIC DNA]</scope>
    <source>
        <strain evidence="6 7">A1S7</strain>
    </source>
</reference>
<dbReference type="PANTHER" id="PTHR43110">
    <property type="entry name" value="THIOL PEROXIDASE"/>
    <property type="match status" value="1"/>
</dbReference>
<name>A0ABZ2MDX9_9MICO</name>
<evidence type="ECO:0000259" key="5">
    <source>
        <dbReference type="PROSITE" id="PS51352"/>
    </source>
</evidence>
<proteinExistence type="predicted"/>
<feature type="domain" description="Thioredoxin" evidence="5">
    <location>
        <begin position="6"/>
        <end position="157"/>
    </location>
</feature>
<dbReference type="InterPro" id="IPR013766">
    <property type="entry name" value="Thioredoxin_domain"/>
</dbReference>
<dbReference type="InterPro" id="IPR000866">
    <property type="entry name" value="AhpC/TSA"/>
</dbReference>